<keyword evidence="3" id="KW-0964">Secreted</keyword>
<comment type="similarity">
    <text evidence="2">Belongs to the PBP/GOBP family.</text>
</comment>
<name>A0A2M4BSF0_9DIPT</name>
<dbReference type="EMBL" id="GGFJ01006848">
    <property type="protein sequence ID" value="MBW55989.1"/>
    <property type="molecule type" value="Transcribed_RNA"/>
</dbReference>
<organism evidence="5">
    <name type="scientific">Anopheles marajoara</name>
    <dbReference type="NCBI Taxonomy" id="58244"/>
    <lineage>
        <taxon>Eukaryota</taxon>
        <taxon>Metazoa</taxon>
        <taxon>Ecdysozoa</taxon>
        <taxon>Arthropoda</taxon>
        <taxon>Hexapoda</taxon>
        <taxon>Insecta</taxon>
        <taxon>Pterygota</taxon>
        <taxon>Neoptera</taxon>
        <taxon>Endopterygota</taxon>
        <taxon>Diptera</taxon>
        <taxon>Nematocera</taxon>
        <taxon>Culicoidea</taxon>
        <taxon>Culicidae</taxon>
        <taxon>Anophelinae</taxon>
        <taxon>Anopheles</taxon>
    </lineage>
</organism>
<feature type="signal peptide" evidence="4">
    <location>
        <begin position="1"/>
        <end position="21"/>
    </location>
</feature>
<dbReference type="Gene3D" id="1.10.238.20">
    <property type="entry name" value="Pheromone/general odorant binding protein domain"/>
    <property type="match status" value="2"/>
</dbReference>
<dbReference type="AlphaFoldDB" id="A0A2M4BSF0"/>
<dbReference type="InterPro" id="IPR036728">
    <property type="entry name" value="PBP_GOBP_sf"/>
</dbReference>
<evidence type="ECO:0000256" key="4">
    <source>
        <dbReference type="SAM" id="SignalP"/>
    </source>
</evidence>
<evidence type="ECO:0000256" key="2">
    <source>
        <dbReference type="ARBA" id="ARBA00008098"/>
    </source>
</evidence>
<evidence type="ECO:0000313" key="5">
    <source>
        <dbReference type="EMBL" id="MBW55989.1"/>
    </source>
</evidence>
<accession>A0A2M4BSF0</accession>
<sequence>MQFTLLLIPPLLVLLIRTGSGDHRDKFKSAGGHLSPDDTLFVHLRCFELFAAASSDQSSDRERDASDWLLANNSSYMRKTDRSPAFLNCVLTKLQLYDEHQQMFKTGILTDQHRTYGSWMNLTQEFLQSFSDDLDRAIVNTSATDNLFTAFEPVFLRHTNTYFRLFWRDPIVLDSWYHQKGWSERLPNETVVDFCEHQMSEELRSDICLIRSYQISNRTTDMEKHIDCIFRGFHYLNKLGLIDVSEILRDYQLVSSLNDTIIFHVRECSDNVTSNEISSINRSLLMYTCLLDGVFTDVFKEAFDYREIRSAIRPPAMSRQITESGKPFPPYISTPQYKCSARISGREAHLLNP</sequence>
<keyword evidence="4" id="KW-0732">Signal</keyword>
<dbReference type="GO" id="GO:0005549">
    <property type="term" value="F:odorant binding"/>
    <property type="evidence" value="ECO:0007669"/>
    <property type="project" value="InterPro"/>
</dbReference>
<dbReference type="SUPFAM" id="SSF47565">
    <property type="entry name" value="Insect pheromone/odorant-binding proteins"/>
    <property type="match status" value="1"/>
</dbReference>
<proteinExistence type="inferred from homology"/>
<dbReference type="GO" id="GO:0005576">
    <property type="term" value="C:extracellular region"/>
    <property type="evidence" value="ECO:0007669"/>
    <property type="project" value="UniProtKB-SubCell"/>
</dbReference>
<protein>
    <submittedName>
        <fullName evidence="5">Putative d7l3 long form d7 salivary protein</fullName>
    </submittedName>
</protein>
<evidence type="ECO:0000256" key="3">
    <source>
        <dbReference type="ARBA" id="ARBA00022525"/>
    </source>
</evidence>
<reference evidence="5" key="1">
    <citation type="submission" date="2018-01" db="EMBL/GenBank/DDBJ databases">
        <title>An insight into the sialome of Amazonian anophelines.</title>
        <authorList>
            <person name="Ribeiro J.M."/>
            <person name="Scarpassa V."/>
            <person name="Calvo E."/>
        </authorList>
    </citation>
    <scope>NUCLEOTIDE SEQUENCE</scope>
    <source>
        <tissue evidence="5">Salivary glands</tissue>
    </source>
</reference>
<feature type="chain" id="PRO_5014811537" evidence="4">
    <location>
        <begin position="22"/>
        <end position="353"/>
    </location>
</feature>
<comment type="subcellular location">
    <subcellularLocation>
        <location evidence="1">Secreted</location>
    </subcellularLocation>
</comment>
<evidence type="ECO:0000256" key="1">
    <source>
        <dbReference type="ARBA" id="ARBA00004613"/>
    </source>
</evidence>